<protein>
    <recommendedName>
        <fullName evidence="3">Phage tail protein</fullName>
    </recommendedName>
</protein>
<dbReference type="RefSeq" id="WP_375557654.1">
    <property type="nucleotide sequence ID" value="NZ_JBBVGT010000002.1"/>
</dbReference>
<evidence type="ECO:0000313" key="2">
    <source>
        <dbReference type="Proteomes" id="UP001580928"/>
    </source>
</evidence>
<proteinExistence type="predicted"/>
<evidence type="ECO:0000313" key="1">
    <source>
        <dbReference type="EMBL" id="MFB5946125.1"/>
    </source>
</evidence>
<comment type="caution">
    <text evidence="1">The sequence shown here is derived from an EMBL/GenBank/DDBJ whole genome shotgun (WGS) entry which is preliminary data.</text>
</comment>
<dbReference type="EMBL" id="JBBVGT010000002">
    <property type="protein sequence ID" value="MFB5946125.1"/>
    <property type="molecule type" value="Genomic_DNA"/>
</dbReference>
<keyword evidence="2" id="KW-1185">Reference proteome</keyword>
<dbReference type="Proteomes" id="UP001580928">
    <property type="component" value="Unassembled WGS sequence"/>
</dbReference>
<gene>
    <name evidence="1" type="ORF">WKR92_09800</name>
</gene>
<accession>A0ABV5CFF9</accession>
<name>A0ABV5CFF9_9SPHI</name>
<evidence type="ECO:0008006" key="3">
    <source>
        <dbReference type="Google" id="ProtNLM"/>
    </source>
</evidence>
<reference evidence="1 2" key="1">
    <citation type="submission" date="2024-04" db="EMBL/GenBank/DDBJ databases">
        <title>Albibacterium profundi sp. nov., isolated from sediment of the Challenger Deep of Mariana Trench.</title>
        <authorList>
            <person name="Wang Y."/>
        </authorList>
    </citation>
    <scope>NUCLEOTIDE SEQUENCE [LARGE SCALE GENOMIC DNA]</scope>
    <source>
        <strain evidence="1 2">RHL897</strain>
    </source>
</reference>
<organism evidence="1 2">
    <name type="scientific">Albibacterium profundi</name>
    <dbReference type="NCBI Taxonomy" id="3134906"/>
    <lineage>
        <taxon>Bacteria</taxon>
        <taxon>Pseudomonadati</taxon>
        <taxon>Bacteroidota</taxon>
        <taxon>Sphingobacteriia</taxon>
        <taxon>Sphingobacteriales</taxon>
        <taxon>Sphingobacteriaceae</taxon>
        <taxon>Albibacterium</taxon>
    </lineage>
</organism>
<sequence>MASVITLGLVDIKVGAPAADGGPGTTLAKIGKTYKNTCNLVQDVADVTEHFEEGKASPEVRRKFKKSAVLTFSIMDPDLQFLSDYVGGAVSGSGASATWNFDGAVIIPDKTVVATPQQGLEITIPRGDIEAVINSDFSDEGIFLVDFTVTPLTPTKTGVGPVQAKVKA</sequence>